<dbReference type="InterPro" id="IPR050366">
    <property type="entry name" value="BP-dependent_transpt_permease"/>
</dbReference>
<keyword evidence="2" id="KW-0813">Transport</keyword>
<keyword evidence="5 7" id="KW-1133">Transmembrane helix</keyword>
<evidence type="ECO:0000256" key="6">
    <source>
        <dbReference type="ARBA" id="ARBA00023136"/>
    </source>
</evidence>
<keyword evidence="3" id="KW-1003">Cell membrane</keyword>
<evidence type="ECO:0000256" key="7">
    <source>
        <dbReference type="SAM" id="Phobius"/>
    </source>
</evidence>
<protein>
    <recommendedName>
        <fullName evidence="8">ABC transmembrane type-1 domain-containing protein</fullName>
    </recommendedName>
</protein>
<feature type="transmembrane region" description="Helical" evidence="7">
    <location>
        <begin position="66"/>
        <end position="92"/>
    </location>
</feature>
<dbReference type="SUPFAM" id="SSF161098">
    <property type="entry name" value="MetI-like"/>
    <property type="match status" value="1"/>
</dbReference>
<dbReference type="PROSITE" id="PS50928">
    <property type="entry name" value="ABC_TM1"/>
    <property type="match status" value="1"/>
</dbReference>
<organism evidence="9">
    <name type="scientific">marine sediment metagenome</name>
    <dbReference type="NCBI Taxonomy" id="412755"/>
    <lineage>
        <taxon>unclassified sequences</taxon>
        <taxon>metagenomes</taxon>
        <taxon>ecological metagenomes</taxon>
    </lineage>
</organism>
<dbReference type="EMBL" id="BART01023164">
    <property type="protein sequence ID" value="GAH04459.1"/>
    <property type="molecule type" value="Genomic_DNA"/>
</dbReference>
<sequence length="221" mass="23900">LGLDNLGRDILSRTIFGARASILVALGAVLFAMIIGISLGLISGYVGGWVDNVISRLLDSILAFPVLLFAIMVLAFLGGTATNLVFTIGFIYMPYFARLARGSTLSVKKRDFVEASRSIGSSDFRIVFRSILPNIIVPITVQISLALGVSMLVEANLSFLGLGVQPPTPSWGRMILESAIYIRVNPYYMLAPGICIFLAILAFNLFGDGLRDVLDPKLLLQ</sequence>
<accession>X1DHI9</accession>
<evidence type="ECO:0000256" key="5">
    <source>
        <dbReference type="ARBA" id="ARBA00022989"/>
    </source>
</evidence>
<keyword evidence="4 7" id="KW-0812">Transmembrane</keyword>
<evidence type="ECO:0000256" key="2">
    <source>
        <dbReference type="ARBA" id="ARBA00022448"/>
    </source>
</evidence>
<dbReference type="GO" id="GO:0005886">
    <property type="term" value="C:plasma membrane"/>
    <property type="evidence" value="ECO:0007669"/>
    <property type="project" value="UniProtKB-SubCell"/>
</dbReference>
<comment type="caution">
    <text evidence="9">The sequence shown here is derived from an EMBL/GenBank/DDBJ whole genome shotgun (WGS) entry which is preliminary data.</text>
</comment>
<dbReference type="Gene3D" id="1.10.3720.10">
    <property type="entry name" value="MetI-like"/>
    <property type="match status" value="1"/>
</dbReference>
<reference evidence="9" key="1">
    <citation type="journal article" date="2014" name="Front. Microbiol.">
        <title>High frequency of phylogenetically diverse reductive dehalogenase-homologous genes in deep subseafloor sedimentary metagenomes.</title>
        <authorList>
            <person name="Kawai M."/>
            <person name="Futagami T."/>
            <person name="Toyoda A."/>
            <person name="Takaki Y."/>
            <person name="Nishi S."/>
            <person name="Hori S."/>
            <person name="Arai W."/>
            <person name="Tsubouchi T."/>
            <person name="Morono Y."/>
            <person name="Uchiyama I."/>
            <person name="Ito T."/>
            <person name="Fujiyama A."/>
            <person name="Inagaki F."/>
            <person name="Takami H."/>
        </authorList>
    </citation>
    <scope>NUCLEOTIDE SEQUENCE</scope>
    <source>
        <strain evidence="9">Expedition CK06-06</strain>
    </source>
</reference>
<dbReference type="InterPro" id="IPR000515">
    <property type="entry name" value="MetI-like"/>
</dbReference>
<dbReference type="CDD" id="cd06261">
    <property type="entry name" value="TM_PBP2"/>
    <property type="match status" value="1"/>
</dbReference>
<name>X1DHI9_9ZZZZ</name>
<evidence type="ECO:0000256" key="3">
    <source>
        <dbReference type="ARBA" id="ARBA00022475"/>
    </source>
</evidence>
<evidence type="ECO:0000256" key="1">
    <source>
        <dbReference type="ARBA" id="ARBA00004651"/>
    </source>
</evidence>
<feature type="domain" description="ABC transmembrane type-1" evidence="8">
    <location>
        <begin position="18"/>
        <end position="207"/>
    </location>
</feature>
<dbReference type="GO" id="GO:0055085">
    <property type="term" value="P:transmembrane transport"/>
    <property type="evidence" value="ECO:0007669"/>
    <property type="project" value="InterPro"/>
</dbReference>
<dbReference type="PANTHER" id="PTHR43386:SF25">
    <property type="entry name" value="PEPTIDE ABC TRANSPORTER PERMEASE PROTEIN"/>
    <property type="match status" value="1"/>
</dbReference>
<keyword evidence="6 7" id="KW-0472">Membrane</keyword>
<evidence type="ECO:0000313" key="9">
    <source>
        <dbReference type="EMBL" id="GAH04459.1"/>
    </source>
</evidence>
<feature type="transmembrane region" description="Helical" evidence="7">
    <location>
        <begin position="21"/>
        <end position="46"/>
    </location>
</feature>
<dbReference type="InterPro" id="IPR035906">
    <property type="entry name" value="MetI-like_sf"/>
</dbReference>
<dbReference type="PANTHER" id="PTHR43386">
    <property type="entry name" value="OLIGOPEPTIDE TRANSPORT SYSTEM PERMEASE PROTEIN APPC"/>
    <property type="match status" value="1"/>
</dbReference>
<proteinExistence type="predicted"/>
<comment type="subcellular location">
    <subcellularLocation>
        <location evidence="1">Cell membrane</location>
        <topology evidence="1">Multi-pass membrane protein</topology>
    </subcellularLocation>
</comment>
<feature type="transmembrane region" description="Helical" evidence="7">
    <location>
        <begin position="187"/>
        <end position="207"/>
    </location>
</feature>
<evidence type="ECO:0000256" key="4">
    <source>
        <dbReference type="ARBA" id="ARBA00022692"/>
    </source>
</evidence>
<dbReference type="Pfam" id="PF00528">
    <property type="entry name" value="BPD_transp_1"/>
    <property type="match status" value="1"/>
</dbReference>
<gene>
    <name evidence="9" type="ORF">S01H4_42216</name>
</gene>
<feature type="non-terminal residue" evidence="9">
    <location>
        <position position="1"/>
    </location>
</feature>
<feature type="transmembrane region" description="Helical" evidence="7">
    <location>
        <begin position="131"/>
        <end position="153"/>
    </location>
</feature>
<evidence type="ECO:0000259" key="8">
    <source>
        <dbReference type="PROSITE" id="PS50928"/>
    </source>
</evidence>
<dbReference type="AlphaFoldDB" id="X1DHI9"/>